<dbReference type="Pfam" id="PF16760">
    <property type="entry name" value="CBM53"/>
    <property type="match status" value="3"/>
</dbReference>
<dbReference type="PANTHER" id="PTHR46083:SF5">
    <property type="entry name" value="STARCH SYNTHASE 3, CHLOROPLASTIC_AMYLOPLASTIC"/>
    <property type="match status" value="1"/>
</dbReference>
<accession>A0A7J7NLS4</accession>
<feature type="domain" description="Carbohydrate binding module family 25" evidence="5">
    <location>
        <begin position="259"/>
        <end position="344"/>
    </location>
</feature>
<feature type="domain" description="Carbohydrate binding module family 25" evidence="5">
    <location>
        <begin position="434"/>
        <end position="525"/>
    </location>
</feature>
<dbReference type="SMART" id="SM01066">
    <property type="entry name" value="CBM_25"/>
    <property type="match status" value="3"/>
</dbReference>
<dbReference type="InterPro" id="IPR005085">
    <property type="entry name" value="CBM25"/>
</dbReference>
<evidence type="ECO:0000256" key="3">
    <source>
        <dbReference type="SAM" id="Coils"/>
    </source>
</evidence>
<dbReference type="Gene3D" id="2.60.40.10">
    <property type="entry name" value="Immunoglobulins"/>
    <property type="match status" value="2"/>
</dbReference>
<feature type="compositionally biased region" description="Basic residues" evidence="4">
    <location>
        <begin position="65"/>
        <end position="78"/>
    </location>
</feature>
<sequence>MEVNLQTQAPLFCRRAFLERTHLKITPRFASFSHGRSSHSSLWSKEYNTIGVSFRIVANADDSRRKPRKSSSTRPKGHASKELMLKTTMGKYMRKKDRIQTNNAEKDNLSSSSSTIRKTDTSEEQEIKLSPVISENDENVEVEKTILTSKHSAMVMKDGVEGDQRFIGINEDLLAESEAEDNVDESIVARKWADVIDSDVSVESETQDETDEDVSDSEYTKSELEIDAQLYKLELEDLADENFVRGNKIFVCPKLVKPNQEIEVFLNKSISPLKGESDVFIMGAFNDWKWKSFTKKLSKTELKGDWWSCRLHVPNEAYKIDFVFFNGGIVYENNDMNDFMVPVKGGLSLSAFEDFLLEEKRGELERLAAEEAEKKRQANEQRRIEEEKAATEANRAQARAEIVRRRELILSVMKKATRSSENVWSIEPSDFKDGELVRLYYNRSSGPLARSKELWIHGGYNNWKDELSFVGKLFPSLKRDGDWFHAHVLVPHGSLVLDWVIADGPPESATSYDNNKLEDFHAIVPKSLPEERYWVEKEQHIFIELEKQRKLREEALRIKAKKTAQMKAETKRKTVETYLLAQKHVVYTEPLDVQAGSIVTVLYNPSNTVLNGKPEVWFRCSFNHWTHRSGTLPPQRMLPADGGSHLKATVKVPLDAYSMDFVFSEKEDGGIFDNKSGMDYHIPVFGGVAKEPPMHIVHVAIEMAPIAKADFDIDQVESMDMGIL</sequence>
<dbReference type="EMBL" id="JACGCM010000704">
    <property type="protein sequence ID" value="KAF6168145.1"/>
    <property type="molecule type" value="Genomic_DNA"/>
</dbReference>
<comment type="caution">
    <text evidence="6">The sequence shown here is derived from an EMBL/GenBank/DDBJ whole genome shotgun (WGS) entry which is preliminary data.</text>
</comment>
<feature type="region of interest" description="Disordered" evidence="4">
    <location>
        <begin position="61"/>
        <end position="126"/>
    </location>
</feature>
<evidence type="ECO:0000256" key="4">
    <source>
        <dbReference type="SAM" id="MobiDB-lite"/>
    </source>
</evidence>
<comment type="catalytic activity">
    <reaction evidence="1">
        <text>[(1-&gt;4)-alpha-D-glucosyl](n) + ADP-alpha-D-glucose = [(1-&gt;4)-alpha-D-glucosyl](n+1) + ADP + H(+)</text>
        <dbReference type="Rhea" id="RHEA:18189"/>
        <dbReference type="Rhea" id="RHEA-COMP:9584"/>
        <dbReference type="Rhea" id="RHEA-COMP:9587"/>
        <dbReference type="ChEBI" id="CHEBI:15378"/>
        <dbReference type="ChEBI" id="CHEBI:15444"/>
        <dbReference type="ChEBI" id="CHEBI:57498"/>
        <dbReference type="ChEBI" id="CHEBI:456216"/>
        <dbReference type="EC" id="2.4.1.21"/>
    </reaction>
</comment>
<evidence type="ECO:0000259" key="5">
    <source>
        <dbReference type="SMART" id="SM01066"/>
    </source>
</evidence>
<feature type="coiled-coil region" evidence="3">
    <location>
        <begin position="357"/>
        <end position="401"/>
    </location>
</feature>
<feature type="domain" description="Carbohydrate binding module family 25" evidence="5">
    <location>
        <begin position="596"/>
        <end position="685"/>
    </location>
</feature>
<dbReference type="InterPro" id="IPR013783">
    <property type="entry name" value="Ig-like_fold"/>
</dbReference>
<organism evidence="6 7">
    <name type="scientific">Kingdonia uniflora</name>
    <dbReference type="NCBI Taxonomy" id="39325"/>
    <lineage>
        <taxon>Eukaryota</taxon>
        <taxon>Viridiplantae</taxon>
        <taxon>Streptophyta</taxon>
        <taxon>Embryophyta</taxon>
        <taxon>Tracheophyta</taxon>
        <taxon>Spermatophyta</taxon>
        <taxon>Magnoliopsida</taxon>
        <taxon>Ranunculales</taxon>
        <taxon>Circaeasteraceae</taxon>
        <taxon>Kingdonia</taxon>
    </lineage>
</organism>
<dbReference type="OrthoDB" id="2018403at2759"/>
<dbReference type="EC" id="2.4.1.21" evidence="2"/>
<evidence type="ECO:0000256" key="2">
    <source>
        <dbReference type="ARBA" id="ARBA00012588"/>
    </source>
</evidence>
<keyword evidence="7" id="KW-1185">Reference proteome</keyword>
<dbReference type="AlphaFoldDB" id="A0A7J7NLS4"/>
<dbReference type="GO" id="GO:2001070">
    <property type="term" value="F:starch binding"/>
    <property type="evidence" value="ECO:0007669"/>
    <property type="project" value="InterPro"/>
</dbReference>
<keyword evidence="3" id="KW-0175">Coiled coil</keyword>
<evidence type="ECO:0000256" key="1">
    <source>
        <dbReference type="ARBA" id="ARBA00001478"/>
    </source>
</evidence>
<proteinExistence type="predicted"/>
<feature type="compositionally biased region" description="Basic and acidic residues" evidence="4">
    <location>
        <begin position="117"/>
        <end position="126"/>
    </location>
</feature>
<evidence type="ECO:0000313" key="7">
    <source>
        <dbReference type="Proteomes" id="UP000541444"/>
    </source>
</evidence>
<evidence type="ECO:0000313" key="6">
    <source>
        <dbReference type="EMBL" id="KAF6168145.1"/>
    </source>
</evidence>
<protein>
    <recommendedName>
        <fullName evidence="2">starch synthase</fullName>
        <ecNumber evidence="2">2.4.1.21</ecNumber>
    </recommendedName>
</protein>
<name>A0A7J7NLS4_9MAGN</name>
<dbReference type="GO" id="GO:0009011">
    <property type="term" value="F:alpha-1,4-glucan glucosyltransferase (ADP-glucose donor) activity"/>
    <property type="evidence" value="ECO:0007669"/>
    <property type="project" value="UniProtKB-EC"/>
</dbReference>
<dbReference type="Proteomes" id="UP000541444">
    <property type="component" value="Unassembled WGS sequence"/>
</dbReference>
<gene>
    <name evidence="6" type="ORF">GIB67_011530</name>
</gene>
<reference evidence="6 7" key="1">
    <citation type="journal article" date="2020" name="IScience">
        <title>Genome Sequencing of the Endangered Kingdonia uniflora (Circaeasteraceae, Ranunculales) Reveals Potential Mechanisms of Evolutionary Specialization.</title>
        <authorList>
            <person name="Sun Y."/>
            <person name="Deng T."/>
            <person name="Zhang A."/>
            <person name="Moore M.J."/>
            <person name="Landis J.B."/>
            <person name="Lin N."/>
            <person name="Zhang H."/>
            <person name="Zhang X."/>
            <person name="Huang J."/>
            <person name="Zhang X."/>
            <person name="Sun H."/>
            <person name="Wang H."/>
        </authorList>
    </citation>
    <scope>NUCLEOTIDE SEQUENCE [LARGE SCALE GENOMIC DNA]</scope>
    <source>
        <strain evidence="6">TB1705</strain>
        <tissue evidence="6">Leaf</tissue>
    </source>
</reference>
<dbReference type="PANTHER" id="PTHR46083">
    <property type="match status" value="1"/>
</dbReference>